<reference evidence="2" key="1">
    <citation type="journal article" date="2019" name="Environ. Microbiol.">
        <title>Fungal ecological strategies reflected in gene transcription - a case study of two litter decomposers.</title>
        <authorList>
            <person name="Barbi F."/>
            <person name="Kohler A."/>
            <person name="Barry K."/>
            <person name="Baskaran P."/>
            <person name="Daum C."/>
            <person name="Fauchery L."/>
            <person name="Ihrmark K."/>
            <person name="Kuo A."/>
            <person name="LaButti K."/>
            <person name="Lipzen A."/>
            <person name="Morin E."/>
            <person name="Grigoriev I.V."/>
            <person name="Henrissat B."/>
            <person name="Lindahl B."/>
            <person name="Martin F."/>
        </authorList>
    </citation>
    <scope>NUCLEOTIDE SEQUENCE</scope>
    <source>
        <strain evidence="2">JB14</strain>
    </source>
</reference>
<evidence type="ECO:0000313" key="3">
    <source>
        <dbReference type="Proteomes" id="UP000799118"/>
    </source>
</evidence>
<name>A0A6A4H5H1_9AGAR</name>
<dbReference type="Proteomes" id="UP000799118">
    <property type="component" value="Unassembled WGS sequence"/>
</dbReference>
<gene>
    <name evidence="2" type="ORF">BT96DRAFT_944214</name>
</gene>
<proteinExistence type="predicted"/>
<dbReference type="OrthoDB" id="3071161at2759"/>
<protein>
    <submittedName>
        <fullName evidence="2">Uncharacterized protein</fullName>
    </submittedName>
</protein>
<keyword evidence="3" id="KW-1185">Reference proteome</keyword>
<evidence type="ECO:0000313" key="2">
    <source>
        <dbReference type="EMBL" id="KAE9393026.1"/>
    </source>
</evidence>
<dbReference type="EMBL" id="ML769582">
    <property type="protein sequence ID" value="KAE9393026.1"/>
    <property type="molecule type" value="Genomic_DNA"/>
</dbReference>
<dbReference type="AlphaFoldDB" id="A0A6A4H5H1"/>
<feature type="region of interest" description="Disordered" evidence="1">
    <location>
        <begin position="1"/>
        <end position="20"/>
    </location>
</feature>
<accession>A0A6A4H5H1</accession>
<evidence type="ECO:0000256" key="1">
    <source>
        <dbReference type="SAM" id="MobiDB-lite"/>
    </source>
</evidence>
<organism evidence="2 3">
    <name type="scientific">Gymnopus androsaceus JB14</name>
    <dbReference type="NCBI Taxonomy" id="1447944"/>
    <lineage>
        <taxon>Eukaryota</taxon>
        <taxon>Fungi</taxon>
        <taxon>Dikarya</taxon>
        <taxon>Basidiomycota</taxon>
        <taxon>Agaricomycotina</taxon>
        <taxon>Agaricomycetes</taxon>
        <taxon>Agaricomycetidae</taxon>
        <taxon>Agaricales</taxon>
        <taxon>Marasmiineae</taxon>
        <taxon>Omphalotaceae</taxon>
        <taxon>Gymnopus</taxon>
    </lineage>
</organism>
<sequence length="449" mass="50594">MPKDCPPSQLRRSCRTRSTTSSFTSKITQYYHEFQRRTRNHKLVTFSKHNEQWEEWTPPVVVALSGAMTSASPPIYQEIPGYTAPRCAHILDPLLTERDCSMVVTTIRQNKGTQCYILKAPHQGCQFTLSIALKEEKLRDVENDPREEDNIDLVASSECSLSLPSTPTSSSSSSLSSLSSNMTSSSLSASSSSLFQRPKPRPLTGSRLLTSFFTDFVAKARASPDYALIASWKYAYSKRCFEDYPALHPAYQIANTPNILMPYDLTKPSNLCATIFCHSQFYDTAIGRVVRALNGRNGIPESTFTELKSSTLKCTGCLCEFSPDGYNSHLAYQGPNNFTPRCMNMTGCPSGKLGNAYLLAQLPLSHKFSQKIRLRFTLLQEDHFLHGTLVLVYLRMYGHWCRLPLFIVLPAIWLELLKPIRVSGISTLSDLSSSQVIHKHFQFLEQKYY</sequence>